<keyword evidence="10" id="KW-1185">Reference proteome</keyword>
<evidence type="ECO:0000256" key="1">
    <source>
        <dbReference type="ARBA" id="ARBA00004651"/>
    </source>
</evidence>
<dbReference type="PANTHER" id="PTHR42718">
    <property type="entry name" value="MAJOR FACILITATOR SUPERFAMILY MULTIDRUG TRANSPORTER MFSC"/>
    <property type="match status" value="1"/>
</dbReference>
<accession>A0A7W7T053</accession>
<evidence type="ECO:0000256" key="7">
    <source>
        <dbReference type="SAM" id="Phobius"/>
    </source>
</evidence>
<sequence>MENGSRRTALAVLCVSALMVVVDQTVVSVALPAIRDDLGFTATGLAWVVNAYVLPFGGLLLLSGRMGDLLGRRRVFVAGVGVFTLASLCCGLAGNAAALVAARFAQGVGGAMATAVTLGMIVSLFPEPATRARALGVFGFVQASGGSLGSLLGGVVTHAVSWPWVFLVNVPIGVCTILVSRHTLPHETGFRTRVDVVGAALVTTGVTAAVYAVVAEPLVGVVAVASLGAFAWWETVVAEPLLPPRLLRSRTLVGANVVQALMVGAAFGFLFFSVLYLRERLSFDALTTGLGMLPVAVVIGAVSLGLSARLTTRFGERPVLATGLVLLAAGLAGFALGPSSYLVTALPAMVALGTGFGLAMPASTMLGMAAATERDAGVLSGVLGTTQQIGGAWGLAVLTVVAARGGYGIAFGTAAVFAIAALAVALFAFRSRTSVAA</sequence>
<reference evidence="9 10" key="1">
    <citation type="submission" date="2020-08" db="EMBL/GenBank/DDBJ databases">
        <title>Sequencing the genomes of 1000 actinobacteria strains.</title>
        <authorList>
            <person name="Klenk H.-P."/>
        </authorList>
    </citation>
    <scope>NUCLEOTIDE SEQUENCE [LARGE SCALE GENOMIC DNA]</scope>
    <source>
        <strain evidence="9 10">DSM 45084</strain>
    </source>
</reference>
<dbReference type="GO" id="GO:0022857">
    <property type="term" value="F:transmembrane transporter activity"/>
    <property type="evidence" value="ECO:0007669"/>
    <property type="project" value="InterPro"/>
</dbReference>
<keyword evidence="4 7" id="KW-0812">Transmembrane</keyword>
<feature type="transmembrane region" description="Helical" evidence="7">
    <location>
        <begin position="409"/>
        <end position="429"/>
    </location>
</feature>
<evidence type="ECO:0000259" key="8">
    <source>
        <dbReference type="PROSITE" id="PS50850"/>
    </source>
</evidence>
<dbReference type="PANTHER" id="PTHR42718:SF46">
    <property type="entry name" value="BLR6921 PROTEIN"/>
    <property type="match status" value="1"/>
</dbReference>
<evidence type="ECO:0000313" key="10">
    <source>
        <dbReference type="Proteomes" id="UP000542674"/>
    </source>
</evidence>
<keyword evidence="3" id="KW-1003">Cell membrane</keyword>
<feature type="transmembrane region" description="Helical" evidence="7">
    <location>
        <begin position="378"/>
        <end position="403"/>
    </location>
</feature>
<evidence type="ECO:0000313" key="9">
    <source>
        <dbReference type="EMBL" id="MBB4964162.1"/>
    </source>
</evidence>
<dbReference type="SUPFAM" id="SSF103473">
    <property type="entry name" value="MFS general substrate transporter"/>
    <property type="match status" value="1"/>
</dbReference>
<feature type="transmembrane region" description="Helical" evidence="7">
    <location>
        <begin position="342"/>
        <end position="366"/>
    </location>
</feature>
<evidence type="ECO:0000256" key="3">
    <source>
        <dbReference type="ARBA" id="ARBA00022475"/>
    </source>
</evidence>
<dbReference type="RefSeq" id="WP_184667013.1">
    <property type="nucleotide sequence ID" value="NZ_BAABAI010000023.1"/>
</dbReference>
<keyword evidence="2" id="KW-0813">Transport</keyword>
<feature type="transmembrane region" description="Helical" evidence="7">
    <location>
        <begin position="75"/>
        <end position="98"/>
    </location>
</feature>
<feature type="transmembrane region" description="Helical" evidence="7">
    <location>
        <begin position="289"/>
        <end position="307"/>
    </location>
</feature>
<feature type="transmembrane region" description="Helical" evidence="7">
    <location>
        <begin position="104"/>
        <end position="125"/>
    </location>
</feature>
<dbReference type="EMBL" id="JACHJS010000001">
    <property type="protein sequence ID" value="MBB4964162.1"/>
    <property type="molecule type" value="Genomic_DNA"/>
</dbReference>
<evidence type="ECO:0000256" key="6">
    <source>
        <dbReference type="ARBA" id="ARBA00023136"/>
    </source>
</evidence>
<feature type="transmembrane region" description="Helical" evidence="7">
    <location>
        <begin position="44"/>
        <end position="63"/>
    </location>
</feature>
<dbReference type="PROSITE" id="PS50850">
    <property type="entry name" value="MFS"/>
    <property type="match status" value="1"/>
</dbReference>
<dbReference type="PRINTS" id="PR01036">
    <property type="entry name" value="TCRTETB"/>
</dbReference>
<dbReference type="Proteomes" id="UP000542674">
    <property type="component" value="Unassembled WGS sequence"/>
</dbReference>
<dbReference type="CDD" id="cd17321">
    <property type="entry name" value="MFS_MMR_MDR_like"/>
    <property type="match status" value="1"/>
</dbReference>
<feature type="transmembrane region" description="Helical" evidence="7">
    <location>
        <begin position="254"/>
        <end position="277"/>
    </location>
</feature>
<feature type="transmembrane region" description="Helical" evidence="7">
    <location>
        <begin position="319"/>
        <end position="336"/>
    </location>
</feature>
<dbReference type="Gene3D" id="1.20.1720.10">
    <property type="entry name" value="Multidrug resistance protein D"/>
    <property type="match status" value="1"/>
</dbReference>
<dbReference type="InterPro" id="IPR036259">
    <property type="entry name" value="MFS_trans_sf"/>
</dbReference>
<feature type="domain" description="Major facilitator superfamily (MFS) profile" evidence="8">
    <location>
        <begin position="9"/>
        <end position="433"/>
    </location>
</feature>
<dbReference type="AlphaFoldDB" id="A0A7W7T053"/>
<gene>
    <name evidence="9" type="ORF">F4559_001521</name>
</gene>
<comment type="caution">
    <text evidence="9">The sequence shown here is derived from an EMBL/GenBank/DDBJ whole genome shotgun (WGS) entry which is preliminary data.</text>
</comment>
<dbReference type="Gene3D" id="1.20.1250.20">
    <property type="entry name" value="MFS general substrate transporter like domains"/>
    <property type="match status" value="1"/>
</dbReference>
<keyword evidence="6 7" id="KW-0472">Membrane</keyword>
<proteinExistence type="predicted"/>
<dbReference type="GO" id="GO:0005886">
    <property type="term" value="C:plasma membrane"/>
    <property type="evidence" value="ECO:0007669"/>
    <property type="project" value="UniProtKB-SubCell"/>
</dbReference>
<protein>
    <submittedName>
        <fullName evidence="9">EmrB/QacA subfamily drug resistance transporter</fullName>
    </submittedName>
</protein>
<keyword evidence="5 7" id="KW-1133">Transmembrane helix</keyword>
<dbReference type="InterPro" id="IPR020846">
    <property type="entry name" value="MFS_dom"/>
</dbReference>
<evidence type="ECO:0000256" key="4">
    <source>
        <dbReference type="ARBA" id="ARBA00022692"/>
    </source>
</evidence>
<feature type="transmembrane region" description="Helical" evidence="7">
    <location>
        <begin position="220"/>
        <end position="242"/>
    </location>
</feature>
<feature type="transmembrane region" description="Helical" evidence="7">
    <location>
        <begin position="162"/>
        <end position="184"/>
    </location>
</feature>
<evidence type="ECO:0000256" key="5">
    <source>
        <dbReference type="ARBA" id="ARBA00022989"/>
    </source>
</evidence>
<organism evidence="9 10">
    <name type="scientific">Saccharothrix violaceirubra</name>
    <dbReference type="NCBI Taxonomy" id="413306"/>
    <lineage>
        <taxon>Bacteria</taxon>
        <taxon>Bacillati</taxon>
        <taxon>Actinomycetota</taxon>
        <taxon>Actinomycetes</taxon>
        <taxon>Pseudonocardiales</taxon>
        <taxon>Pseudonocardiaceae</taxon>
        <taxon>Saccharothrix</taxon>
    </lineage>
</organism>
<comment type="subcellular location">
    <subcellularLocation>
        <location evidence="1">Cell membrane</location>
        <topology evidence="1">Multi-pass membrane protein</topology>
    </subcellularLocation>
</comment>
<evidence type="ECO:0000256" key="2">
    <source>
        <dbReference type="ARBA" id="ARBA00022448"/>
    </source>
</evidence>
<name>A0A7W7T053_9PSEU</name>
<dbReference type="InterPro" id="IPR011701">
    <property type="entry name" value="MFS"/>
</dbReference>
<dbReference type="Pfam" id="PF07690">
    <property type="entry name" value="MFS_1"/>
    <property type="match status" value="1"/>
</dbReference>
<feature type="transmembrane region" description="Helical" evidence="7">
    <location>
        <begin position="196"/>
        <end position="214"/>
    </location>
</feature>
<feature type="transmembrane region" description="Helical" evidence="7">
    <location>
        <begin position="137"/>
        <end position="156"/>
    </location>
</feature>